<dbReference type="Proteomes" id="UP001066276">
    <property type="component" value="Chromosome 11"/>
</dbReference>
<gene>
    <name evidence="1" type="ORF">NDU88_006770</name>
</gene>
<dbReference type="EMBL" id="JANPWB010000015">
    <property type="protein sequence ID" value="KAJ1093672.1"/>
    <property type="molecule type" value="Genomic_DNA"/>
</dbReference>
<reference evidence="1" key="1">
    <citation type="journal article" date="2022" name="bioRxiv">
        <title>Sequencing and chromosome-scale assembly of the giantPleurodeles waltlgenome.</title>
        <authorList>
            <person name="Brown T."/>
            <person name="Elewa A."/>
            <person name="Iarovenko S."/>
            <person name="Subramanian E."/>
            <person name="Araus A.J."/>
            <person name="Petzold A."/>
            <person name="Susuki M."/>
            <person name="Suzuki K.-i.T."/>
            <person name="Hayashi T."/>
            <person name="Toyoda A."/>
            <person name="Oliveira C."/>
            <person name="Osipova E."/>
            <person name="Leigh N.D."/>
            <person name="Simon A."/>
            <person name="Yun M.H."/>
        </authorList>
    </citation>
    <scope>NUCLEOTIDE SEQUENCE</scope>
    <source>
        <strain evidence="1">20211129_DDA</strain>
        <tissue evidence="1">Liver</tissue>
    </source>
</reference>
<protein>
    <submittedName>
        <fullName evidence="1">Uncharacterized protein</fullName>
    </submittedName>
</protein>
<evidence type="ECO:0000313" key="2">
    <source>
        <dbReference type="Proteomes" id="UP001066276"/>
    </source>
</evidence>
<evidence type="ECO:0000313" key="1">
    <source>
        <dbReference type="EMBL" id="KAJ1093672.1"/>
    </source>
</evidence>
<dbReference type="AlphaFoldDB" id="A0AAV7LQ39"/>
<comment type="caution">
    <text evidence="1">The sequence shown here is derived from an EMBL/GenBank/DDBJ whole genome shotgun (WGS) entry which is preliminary data.</text>
</comment>
<sequence length="137" mass="15644">MNSLTTADNPEHSTTVDHILQEITAMGRHLEGMDSTISTLVAETKSICLDIAGFQSTVSDLEQHVVAVEDHLNTVPDRDQELLFLPSKLVDLEDRSRRDNVRFFGFPEHVKETGRKTNGRRLHRRRNPFFPPFCSTR</sequence>
<organism evidence="1 2">
    <name type="scientific">Pleurodeles waltl</name>
    <name type="common">Iberian ribbed newt</name>
    <dbReference type="NCBI Taxonomy" id="8319"/>
    <lineage>
        <taxon>Eukaryota</taxon>
        <taxon>Metazoa</taxon>
        <taxon>Chordata</taxon>
        <taxon>Craniata</taxon>
        <taxon>Vertebrata</taxon>
        <taxon>Euteleostomi</taxon>
        <taxon>Amphibia</taxon>
        <taxon>Batrachia</taxon>
        <taxon>Caudata</taxon>
        <taxon>Salamandroidea</taxon>
        <taxon>Salamandridae</taxon>
        <taxon>Pleurodelinae</taxon>
        <taxon>Pleurodeles</taxon>
    </lineage>
</organism>
<accession>A0AAV7LQ39</accession>
<proteinExistence type="predicted"/>
<keyword evidence="2" id="KW-1185">Reference proteome</keyword>
<name>A0AAV7LQ39_PLEWA</name>